<organism evidence="5">
    <name type="scientific">Arundo donax</name>
    <name type="common">Giant reed</name>
    <name type="synonym">Donax arundinaceus</name>
    <dbReference type="NCBI Taxonomy" id="35708"/>
    <lineage>
        <taxon>Eukaryota</taxon>
        <taxon>Viridiplantae</taxon>
        <taxon>Streptophyta</taxon>
        <taxon>Embryophyta</taxon>
        <taxon>Tracheophyta</taxon>
        <taxon>Spermatophyta</taxon>
        <taxon>Magnoliopsida</taxon>
        <taxon>Liliopsida</taxon>
        <taxon>Poales</taxon>
        <taxon>Poaceae</taxon>
        <taxon>PACMAD clade</taxon>
        <taxon>Arundinoideae</taxon>
        <taxon>Arundineae</taxon>
        <taxon>Arundo</taxon>
    </lineage>
</organism>
<evidence type="ECO:0000256" key="2">
    <source>
        <dbReference type="ARBA" id="ARBA00022670"/>
    </source>
</evidence>
<evidence type="ECO:0000313" key="5">
    <source>
        <dbReference type="EMBL" id="JAD37934.1"/>
    </source>
</evidence>
<dbReference type="InterPro" id="IPR038765">
    <property type="entry name" value="Papain-like_cys_pep_sf"/>
</dbReference>
<dbReference type="Pfam" id="PF02902">
    <property type="entry name" value="Peptidase_C48"/>
    <property type="match status" value="1"/>
</dbReference>
<reference evidence="5" key="1">
    <citation type="submission" date="2014-09" db="EMBL/GenBank/DDBJ databases">
        <authorList>
            <person name="Magalhaes I.L.F."/>
            <person name="Oliveira U."/>
            <person name="Santos F.R."/>
            <person name="Vidigal T.H.D.A."/>
            <person name="Brescovit A.D."/>
            <person name="Santos A.J."/>
        </authorList>
    </citation>
    <scope>NUCLEOTIDE SEQUENCE</scope>
    <source>
        <tissue evidence="5">Shoot tissue taken approximately 20 cm above the soil surface</tissue>
    </source>
</reference>
<dbReference type="InterPro" id="IPR003653">
    <property type="entry name" value="Peptidase_C48_C"/>
</dbReference>
<sequence>MKIVTNDHKNVRNQWPDLDMLAWRVNTLTGLPQQNDSTSGALFMLKFVEFWNGDRIVNDFTQEMIDTFRRKLAVMLLKSELNEARHKIYAEESPEI</sequence>
<evidence type="ECO:0000256" key="3">
    <source>
        <dbReference type="ARBA" id="ARBA00022801"/>
    </source>
</evidence>
<evidence type="ECO:0000259" key="4">
    <source>
        <dbReference type="Pfam" id="PF02902"/>
    </source>
</evidence>
<keyword evidence="2" id="KW-0645">Protease</keyword>
<comment type="similarity">
    <text evidence="1">Belongs to the peptidase C48 family.</text>
</comment>
<proteinExistence type="inferred from homology"/>
<dbReference type="GO" id="GO:0008234">
    <property type="term" value="F:cysteine-type peptidase activity"/>
    <property type="evidence" value="ECO:0007669"/>
    <property type="project" value="InterPro"/>
</dbReference>
<protein>
    <recommendedName>
        <fullName evidence="4">Ubiquitin-like protease family profile domain-containing protein</fullName>
    </recommendedName>
</protein>
<reference evidence="5" key="2">
    <citation type="journal article" date="2015" name="Data Brief">
        <title>Shoot transcriptome of the giant reed, Arundo donax.</title>
        <authorList>
            <person name="Barrero R.A."/>
            <person name="Guerrero F.D."/>
            <person name="Moolhuijzen P."/>
            <person name="Goolsby J.A."/>
            <person name="Tidwell J."/>
            <person name="Bellgard S.E."/>
            <person name="Bellgard M.I."/>
        </authorList>
    </citation>
    <scope>NUCLEOTIDE SEQUENCE</scope>
    <source>
        <tissue evidence="5">Shoot tissue taken approximately 20 cm above the soil surface</tissue>
    </source>
</reference>
<keyword evidence="3" id="KW-0378">Hydrolase</keyword>
<dbReference type="SUPFAM" id="SSF54001">
    <property type="entry name" value="Cysteine proteinases"/>
    <property type="match status" value="1"/>
</dbReference>
<feature type="domain" description="Ubiquitin-like protease family profile" evidence="4">
    <location>
        <begin position="13"/>
        <end position="76"/>
    </location>
</feature>
<evidence type="ECO:0000256" key="1">
    <source>
        <dbReference type="ARBA" id="ARBA00005234"/>
    </source>
</evidence>
<dbReference type="AlphaFoldDB" id="A0A0A8ZEW0"/>
<accession>A0A0A8ZEW0</accession>
<dbReference type="GO" id="GO:0006508">
    <property type="term" value="P:proteolysis"/>
    <property type="evidence" value="ECO:0007669"/>
    <property type="project" value="UniProtKB-KW"/>
</dbReference>
<name>A0A0A8ZEW0_ARUDO</name>
<dbReference type="Gene3D" id="3.40.395.10">
    <property type="entry name" value="Adenoviral Proteinase, Chain A"/>
    <property type="match status" value="1"/>
</dbReference>
<dbReference type="EMBL" id="GBRH01259961">
    <property type="protein sequence ID" value="JAD37934.1"/>
    <property type="molecule type" value="Transcribed_RNA"/>
</dbReference>